<dbReference type="InterPro" id="IPR012568">
    <property type="entry name" value="KI67R"/>
</dbReference>
<dbReference type="Pfam" id="PF15276">
    <property type="entry name" value="PP1_bind"/>
    <property type="match status" value="1"/>
</dbReference>
<dbReference type="Pfam" id="PF08065">
    <property type="entry name" value="KI67R"/>
    <property type="match status" value="13"/>
</dbReference>
<feature type="compositionally biased region" description="Basic and acidic residues" evidence="7">
    <location>
        <begin position="844"/>
        <end position="853"/>
    </location>
</feature>
<feature type="compositionally biased region" description="Basic and acidic residues" evidence="7">
    <location>
        <begin position="959"/>
        <end position="969"/>
    </location>
</feature>
<feature type="region of interest" description="Disordered" evidence="7">
    <location>
        <begin position="514"/>
        <end position="547"/>
    </location>
</feature>
<dbReference type="Pfam" id="PF00498">
    <property type="entry name" value="FHA"/>
    <property type="match status" value="1"/>
</dbReference>
<dbReference type="PROSITE" id="PS50006">
    <property type="entry name" value="FHA_DOMAIN"/>
    <property type="match status" value="1"/>
</dbReference>
<protein>
    <submittedName>
        <fullName evidence="10">Proliferation marker protein Ki-67 isoform X1</fullName>
    </submittedName>
</protein>
<feature type="compositionally biased region" description="Basic and acidic residues" evidence="7">
    <location>
        <begin position="1647"/>
        <end position="1667"/>
    </location>
</feature>
<dbReference type="KEGG" id="zca:113923701"/>
<feature type="compositionally biased region" description="Polar residues" evidence="7">
    <location>
        <begin position="1185"/>
        <end position="1196"/>
    </location>
</feature>
<feature type="compositionally biased region" description="Polar residues" evidence="7">
    <location>
        <begin position="1791"/>
        <end position="1800"/>
    </location>
</feature>
<feature type="compositionally biased region" description="Basic and acidic residues" evidence="7">
    <location>
        <begin position="1779"/>
        <end position="1788"/>
    </location>
</feature>
<feature type="compositionally biased region" description="Basic and acidic residues" evidence="7">
    <location>
        <begin position="1467"/>
        <end position="1478"/>
    </location>
</feature>
<feature type="compositionally biased region" description="Basic and acidic residues" evidence="7">
    <location>
        <begin position="1538"/>
        <end position="1547"/>
    </location>
</feature>
<organism evidence="9 10">
    <name type="scientific">Zalophus californianus</name>
    <name type="common">California sealion</name>
    <dbReference type="NCBI Taxonomy" id="9704"/>
    <lineage>
        <taxon>Eukaryota</taxon>
        <taxon>Metazoa</taxon>
        <taxon>Chordata</taxon>
        <taxon>Craniata</taxon>
        <taxon>Vertebrata</taxon>
        <taxon>Euteleostomi</taxon>
        <taxon>Mammalia</taxon>
        <taxon>Eutheria</taxon>
        <taxon>Laurasiatheria</taxon>
        <taxon>Carnivora</taxon>
        <taxon>Caniformia</taxon>
        <taxon>Pinnipedia</taxon>
        <taxon>Otariidae</taxon>
        <taxon>Zalophus</taxon>
    </lineage>
</organism>
<feature type="domain" description="FHA" evidence="8">
    <location>
        <begin position="27"/>
        <end position="76"/>
    </location>
</feature>
<feature type="region of interest" description="Disordered" evidence="7">
    <location>
        <begin position="680"/>
        <end position="699"/>
    </location>
</feature>
<dbReference type="RefSeq" id="XP_027452552.2">
    <property type="nucleotide sequence ID" value="XM_027596751.2"/>
</dbReference>
<accession>A0A6J2DCJ9</accession>
<feature type="compositionally biased region" description="Basic and acidic residues" evidence="7">
    <location>
        <begin position="2794"/>
        <end position="2817"/>
    </location>
</feature>
<evidence type="ECO:0000256" key="6">
    <source>
        <dbReference type="ARBA" id="ARBA00023306"/>
    </source>
</evidence>
<feature type="region of interest" description="Disordered" evidence="7">
    <location>
        <begin position="462"/>
        <end position="497"/>
    </location>
</feature>
<feature type="region of interest" description="Disordered" evidence="7">
    <location>
        <begin position="572"/>
        <end position="636"/>
    </location>
</feature>
<feature type="compositionally biased region" description="Basic and acidic residues" evidence="7">
    <location>
        <begin position="99"/>
        <end position="108"/>
    </location>
</feature>
<feature type="compositionally biased region" description="Polar residues" evidence="7">
    <location>
        <begin position="1913"/>
        <end position="1924"/>
    </location>
</feature>
<dbReference type="GO" id="GO:0005634">
    <property type="term" value="C:nucleus"/>
    <property type="evidence" value="ECO:0007669"/>
    <property type="project" value="UniProtKB-SubCell"/>
</dbReference>
<feature type="compositionally biased region" description="Basic and acidic residues" evidence="7">
    <location>
        <begin position="2554"/>
        <end position="2574"/>
    </location>
</feature>
<evidence type="ECO:0000313" key="10">
    <source>
        <dbReference type="RefSeq" id="XP_027452552.2"/>
    </source>
</evidence>
<feature type="region of interest" description="Disordered" evidence="7">
    <location>
        <begin position="954"/>
        <end position="2144"/>
    </location>
</feature>
<feature type="compositionally biased region" description="Polar residues" evidence="7">
    <location>
        <begin position="1732"/>
        <end position="1746"/>
    </location>
</feature>
<feature type="compositionally biased region" description="Polar residues" evidence="7">
    <location>
        <begin position="2394"/>
        <end position="2409"/>
    </location>
</feature>
<feature type="compositionally biased region" description="Polar residues" evidence="7">
    <location>
        <begin position="1369"/>
        <end position="1383"/>
    </location>
</feature>
<feature type="compositionally biased region" description="Basic and acidic residues" evidence="7">
    <location>
        <begin position="2678"/>
        <end position="2704"/>
    </location>
</feature>
<feature type="compositionally biased region" description="Basic and acidic residues" evidence="7">
    <location>
        <begin position="1952"/>
        <end position="1963"/>
    </location>
</feature>
<dbReference type="Proteomes" id="UP000515165">
    <property type="component" value="Chromosome 15"/>
</dbReference>
<dbReference type="CDD" id="cd22673">
    <property type="entry name" value="FHA_Ki67"/>
    <property type="match status" value="1"/>
</dbReference>
<feature type="compositionally biased region" description="Basic and acidic residues" evidence="7">
    <location>
        <begin position="2009"/>
        <end position="2024"/>
    </location>
</feature>
<feature type="compositionally biased region" description="Polar residues" evidence="7">
    <location>
        <begin position="259"/>
        <end position="271"/>
    </location>
</feature>
<dbReference type="InterPro" id="IPR029334">
    <property type="entry name" value="PP1-bd"/>
</dbReference>
<feature type="compositionally biased region" description="Polar residues" evidence="7">
    <location>
        <begin position="2030"/>
        <end position="2041"/>
    </location>
</feature>
<feature type="compositionally biased region" description="Polar residues" evidence="7">
    <location>
        <begin position="1428"/>
        <end position="1437"/>
    </location>
</feature>
<feature type="compositionally biased region" description="Polar residues" evidence="7">
    <location>
        <begin position="572"/>
        <end position="589"/>
    </location>
</feature>
<feature type="compositionally biased region" description="Basic and acidic residues" evidence="7">
    <location>
        <begin position="1104"/>
        <end position="1114"/>
    </location>
</feature>
<feature type="compositionally biased region" description="Polar residues" evidence="7">
    <location>
        <begin position="469"/>
        <end position="492"/>
    </location>
</feature>
<feature type="compositionally biased region" description="Basic residues" evidence="7">
    <location>
        <begin position="1559"/>
        <end position="1568"/>
    </location>
</feature>
<dbReference type="SMART" id="SM00240">
    <property type="entry name" value="FHA"/>
    <property type="match status" value="1"/>
</dbReference>
<keyword evidence="5" id="KW-0539">Nucleus</keyword>
<dbReference type="PANTHER" id="PTHR21603:SF17">
    <property type="entry name" value="PROLIFERATION MARKER PROTEIN KI-67"/>
    <property type="match status" value="1"/>
</dbReference>
<evidence type="ECO:0000313" key="9">
    <source>
        <dbReference type="Proteomes" id="UP000515165"/>
    </source>
</evidence>
<dbReference type="CTD" id="4288"/>
<feature type="compositionally biased region" description="Basic and acidic residues" evidence="7">
    <location>
        <begin position="2499"/>
        <end position="2512"/>
    </location>
</feature>
<feature type="compositionally biased region" description="Polar residues" evidence="7">
    <location>
        <begin position="1854"/>
        <end position="1868"/>
    </location>
</feature>
<reference evidence="10" key="1">
    <citation type="submission" date="2025-08" db="UniProtKB">
        <authorList>
            <consortium name="RefSeq"/>
        </authorList>
    </citation>
    <scope>IDENTIFICATION</scope>
    <source>
        <tissue evidence="10">Blood</tissue>
    </source>
</reference>
<keyword evidence="4" id="KW-0832">Ubl conjugation</keyword>
<feature type="compositionally biased region" description="Polar residues" evidence="7">
    <location>
        <begin position="2753"/>
        <end position="2771"/>
    </location>
</feature>
<keyword evidence="3" id="KW-0597">Phosphoprotein</keyword>
<feature type="compositionally biased region" description="Basic and acidic residues" evidence="7">
    <location>
        <begin position="2852"/>
        <end position="2862"/>
    </location>
</feature>
<gene>
    <name evidence="10" type="primary">MKI67</name>
</gene>
<feature type="compositionally biased region" description="Basic and acidic residues" evidence="7">
    <location>
        <begin position="1708"/>
        <end position="1718"/>
    </location>
</feature>
<feature type="compositionally biased region" description="Polar residues" evidence="7">
    <location>
        <begin position="1884"/>
        <end position="1895"/>
    </location>
</feature>
<dbReference type="InterPro" id="IPR008984">
    <property type="entry name" value="SMAD_FHA_dom_sf"/>
</dbReference>
<feature type="region of interest" description="Disordered" evidence="7">
    <location>
        <begin position="253"/>
        <end position="396"/>
    </location>
</feature>
<feature type="compositionally biased region" description="Basic and acidic residues" evidence="7">
    <location>
        <begin position="1345"/>
        <end position="1355"/>
    </location>
</feature>
<evidence type="ECO:0000256" key="4">
    <source>
        <dbReference type="ARBA" id="ARBA00022843"/>
    </source>
</evidence>
<feature type="compositionally biased region" description="Basic and acidic residues" evidence="7">
    <location>
        <begin position="2315"/>
        <end position="2325"/>
    </location>
</feature>
<feature type="compositionally biased region" description="Polar residues" evidence="7">
    <location>
        <begin position="2833"/>
        <end position="2847"/>
    </location>
</feature>
<dbReference type="SMART" id="SM01295">
    <property type="entry name" value="K167R"/>
    <property type="match status" value="13"/>
</dbReference>
<feature type="compositionally biased region" description="Basic residues" evidence="7">
    <location>
        <begin position="1494"/>
        <end position="1504"/>
    </location>
</feature>
<keyword evidence="9" id="KW-1185">Reference proteome</keyword>
<keyword evidence="2" id="KW-1017">Isopeptide bond</keyword>
<feature type="compositionally biased region" description="Basic and acidic residues" evidence="7">
    <location>
        <begin position="2377"/>
        <end position="2388"/>
    </location>
</feature>
<feature type="region of interest" description="Disordered" evidence="7">
    <location>
        <begin position="99"/>
        <end position="175"/>
    </location>
</feature>
<feature type="compositionally biased region" description="Basic residues" evidence="7">
    <location>
        <begin position="680"/>
        <end position="695"/>
    </location>
</feature>
<evidence type="ECO:0000259" key="8">
    <source>
        <dbReference type="PROSITE" id="PS50006"/>
    </source>
</evidence>
<dbReference type="GO" id="GO:0051983">
    <property type="term" value="P:regulation of chromosome segregation"/>
    <property type="evidence" value="ECO:0007669"/>
    <property type="project" value="TreeGrafter"/>
</dbReference>
<feature type="region of interest" description="Disordered" evidence="7">
    <location>
        <begin position="926"/>
        <end position="945"/>
    </location>
</feature>
<evidence type="ECO:0000256" key="3">
    <source>
        <dbReference type="ARBA" id="ARBA00022553"/>
    </source>
</evidence>
<evidence type="ECO:0000256" key="5">
    <source>
        <dbReference type="ARBA" id="ARBA00023242"/>
    </source>
</evidence>
<feature type="compositionally biased region" description="Basic and acidic residues" evidence="7">
    <location>
        <begin position="1416"/>
        <end position="1425"/>
    </location>
</feature>
<feature type="compositionally biased region" description="Basic and acidic residues" evidence="7">
    <location>
        <begin position="1589"/>
        <end position="1600"/>
    </location>
</feature>
<evidence type="ECO:0000256" key="2">
    <source>
        <dbReference type="ARBA" id="ARBA00022499"/>
    </source>
</evidence>
<comment type="subcellular location">
    <subcellularLocation>
        <location evidence="1">Nucleus</location>
    </subcellularLocation>
</comment>
<feature type="compositionally biased region" description="Basic and acidic residues" evidence="7">
    <location>
        <begin position="1284"/>
        <end position="1304"/>
    </location>
</feature>
<dbReference type="SUPFAM" id="SSF49879">
    <property type="entry name" value="SMAD/FHA domain"/>
    <property type="match status" value="1"/>
</dbReference>
<dbReference type="Gene3D" id="2.60.200.20">
    <property type="match status" value="1"/>
</dbReference>
<proteinExistence type="predicted"/>
<feature type="compositionally biased region" description="Polar residues" evidence="7">
    <location>
        <begin position="1399"/>
        <end position="1408"/>
    </location>
</feature>
<dbReference type="OrthoDB" id="6288785at2759"/>
<feature type="compositionally biased region" description="Polar residues" evidence="7">
    <location>
        <begin position="346"/>
        <end position="355"/>
    </location>
</feature>
<feature type="compositionally biased region" description="Basic and acidic residues" evidence="7">
    <location>
        <begin position="992"/>
        <end position="1001"/>
    </location>
</feature>
<feature type="compositionally biased region" description="Polar residues" evidence="7">
    <location>
        <begin position="1011"/>
        <end position="1020"/>
    </location>
</feature>
<keyword evidence="6" id="KW-0131">Cell cycle</keyword>
<feature type="region of interest" description="Disordered" evidence="7">
    <location>
        <begin position="812"/>
        <end position="915"/>
    </location>
</feature>
<feature type="compositionally biased region" description="Polar residues" evidence="7">
    <location>
        <begin position="1058"/>
        <end position="1074"/>
    </location>
</feature>
<evidence type="ECO:0000256" key="7">
    <source>
        <dbReference type="SAM" id="MobiDB-lite"/>
    </source>
</evidence>
<dbReference type="GO" id="GO:0007088">
    <property type="term" value="P:regulation of mitotic nuclear division"/>
    <property type="evidence" value="ECO:0007669"/>
    <property type="project" value="TreeGrafter"/>
</dbReference>
<name>A0A6J2DCJ9_ZALCA</name>
<feature type="compositionally biased region" description="Basic residues" evidence="7">
    <location>
        <begin position="2286"/>
        <end position="2297"/>
    </location>
</feature>
<feature type="compositionally biased region" description="Basic and acidic residues" evidence="7">
    <location>
        <begin position="1830"/>
        <end position="1840"/>
    </location>
</feature>
<dbReference type="GO" id="GO:0005694">
    <property type="term" value="C:chromosome"/>
    <property type="evidence" value="ECO:0007669"/>
    <property type="project" value="TreeGrafter"/>
</dbReference>
<sequence>MGPTGRLVTIKRSGVDGPHFPLSLSTCLFGRGIECDIRIQLPVVSKQHCKIEISGQEAVLFNFSSTNPTQVNGSVITEPVRLTHGDVITVVDRSFRYENESHQNRSESAEFTGQKRKQESLHRVSRSGFTSDPDGKVQESNARSKLCEENVSGSPLGHVRNGKAAGTVSGGPEDHAARKTINAVCSSELPRENYRNAVDPTAGDFKEGSSVPLVSCHGELKSFPSTWHPENSENHESPFRKLYESMKEEFDVKSEKGNVLQSGKKSGSPSHRASENECSGGLQDGTQVLVSVKSRPRSGRFAPVKADPALGEQGASHTEGRRKDEEALQTPKETMGPSVPPKEMTGTRTMVQHSPHNAPRKRRSEDMGVPSGSESVNLDQREGFGTDNKTFPPRKFLTRNQTPTRVENDDNFGAAPEKCFSKKRGSVPTSVDILTTELETQNHAVLAPLSVQVERKIQSISVHQPEKVGTTTGHSSSGFPGRSSVDSNNFGDSINKIEGTPLKRRRVSFGGCLKPELFDENLPPNTPLKRGETPRSSLTSHTPPVLKKIIKEYPQPSRKEDSSEICLEVTAQDQCKGSPAQNPTQTSPVANDARRRSCKVSSVSSGSKSHHTDIPKRGGRKSGTLPSKRTSIDRSQHEILQRIFSKRRSGASEANLIVAKSWADVVKLGAKQTQARVVKHGPQRQLSKRQRRMNTPKKAVSDVHNQFSTGHANSPCTIIIGKAHIEKVNVPARPYRMLNSFVFNKKMDFNEDLSGLTEMFKTPAKVKPQIMSPCPNAFSNSEDFLGKKFQVPNSGEKPLLCTSETFGENVFPMTQNAPREPSDQRMPASPALRRPAIRVNTNIEKTRGSEAEPLKAALSANRFRRSSELRNTQMPGPGHRDKEANTDPAENTSGRHLRKTPQRGQKPEGATEEQESCFEACEKAIKSEDSSENTVAVRRSRRYSEQKWEPIADLTTLKRQQDTEPKEDLGGIQGLPQAPTQAQETMDVGNKTAEKCQKSLKPELVGMPTRMNIQLKTSPQKVDLDEEPSTLRKSIRKSGGSIPSHGEPGDGDEDITLLNRTPKQTLDSAENVTGSKRRSRTPKRNAQSLEDLAGLREPFQTPNHTDKPRTDGKTTKVPCKSPLVEPVNTPTSRKRQLETPLQKVDIEEEPSALRKPTQTPRKTMLSYREPGDGDEDIKLFKETPKQTLDSAENVTGSKRRSRTPKKNVPSLEDLAGLRELFQTPNHTDKPMAEDKTTKVPCKSPLAEPVYTPTSKRRQLKTPLQKVDLEKDLRKPTQTPGESTYSHREPGGGDEDTRLFKETPKQKLNPAENVTGSKRQSRTPKRNAQSLEDLAGLRELFQTPNHTDKPRTDSKTTKVPCKSPLAEPVNTPTSWRRQLKTSPQKVDIEEEPSVLRKSTRTPGESTQSHGEPGNGDEDIKLFKEAPKQTLDSAENVTGSKRRSRTPKRNVQSLEDLTGLRELFQSPEHTQDPVTDDKTTKVPWKSPLADPVNTPTRKRRQLKIPRQKVDLEEEPSSLRKPTQMEGESVPLYREPGGSDEDIRLFDRTPKWTLDSAENRTGSKRRSRTPKKNVPSLEDLAGLRELFQTPNHTDKPMAEDKTTKVPCKSPLAEPVYTPTSKRRQLKTPLQKVDLEKDLRKPTQTPGESTYSHREPGGGDEDTRLFKETPKQKLNPAENVTGSKRQSRTPKRNAQSLEDLAGLRELFQTPNHTDKPRTDSKTTKVPCKSPLAEPVNTPTSWRHQLKTSPQKVDIEEEPSVLRKSTRTPGESTHSHGEPGNGDEDIKLFKEAPKQTLDSAENVTGSKRRSRTPKRNAQSLEDLTGLRELFQTPNHTDKPRTDSKTTKVPRKSPLAEPVNTPTSWRRQLKTSPQKVDIEEEPSTLRRSTRTPGESTQSHGEQGNGDEDIKLFKEAPKQTLDSAENITGSKRQSRTPKRIAQSLEDLAGLRELFQSPEHTQDPVTDDKTTKVPWKSPLADPVNTPTSKRRQLKTPLQKVDLEKDLRKPTQTPGESTHSHREPAGGDEDTRLFHRTPKQTLDSAENVTGSKRRSRTPKRNAQSLEDLAGLRELFQTPNHTDKPRTDGITTKVPCQSPLAEPVNTPTSRKRQLETPLQKVDIEEEPLALGKPTGTPKKTVLSYTEPGGGDEDIKLSKETPEKKLDCVENLTGSKKWKRRGKEKAQFLEDMVGFKELFQTPEHTKEPAAIVKTAIMPGRSPLAETVTTPTHMKRRLKIPLGKVDVAKELSPLTEPIQMPGEATHTHREPGGADAAIRLFKETPKQKLDSAENVTGSKRRSRAPKKMVRSLEDLVGLKELFQTPEHTPDPVTDDKTTTVPCKSPAADPVNKPTSRRRRLKTSPQQADVKEEASALRKSTRTRGGNAHSHRESGGADENIKLLNKTAKQTLDSAENVTGSKKQSRIPKKNVQSLEDLAGLRELFQTPEHTQDPMADDKTTTVPCKSPLADAVNKPTSRRRRLKTSPQQADVKEEPSALGKSTRTCGGNAHSHREPGGADDDVKLLKKTAKQTLSPAENVMLRKSRLRAPKETAQPLEDLASFKESSPVRDHSKEPGKAEGSPKDAPEQTPGRRKPATVLQRGLRARRVRAVADLQAHREPIESGSEGGVSLPSKRKGGTEEGSAGAKRLRSVTPAQGAAEGKPAPKRRRRAPTEGCDPPEPPTAKKRLRVVAERMELLRDRPRSSREIKTRAREAGRTTPAHQGMSLRSRHPNKTEAEEERPEPVITAAEKPKTKRSDKKPLKMSQETTLQSPEDQAKNSTSGGKAHESRMCLRSARLGQMPSPDIAKEKQREKRVGVSGKKQEEEVRQPSDPMCLRSRKITVPTGGNASESEPQQRVTRSAKRCAENIKKDNDNGGIKKLRTRSHRDNEDI</sequence>
<dbReference type="InterPro" id="IPR000253">
    <property type="entry name" value="FHA_dom"/>
</dbReference>
<dbReference type="GeneID" id="113923701"/>
<evidence type="ECO:0000256" key="1">
    <source>
        <dbReference type="ARBA" id="ARBA00004123"/>
    </source>
</evidence>
<feature type="compositionally biased region" description="Basic and acidic residues" evidence="7">
    <location>
        <begin position="1226"/>
        <end position="1237"/>
    </location>
</feature>
<feature type="region of interest" description="Disordered" evidence="7">
    <location>
        <begin position="2271"/>
        <end position="2880"/>
    </location>
</feature>
<feature type="compositionally biased region" description="Basic and acidic residues" evidence="7">
    <location>
        <begin position="2437"/>
        <end position="2447"/>
    </location>
</feature>
<dbReference type="PANTHER" id="PTHR21603">
    <property type="entry name" value="ANTIGEN KI-67-LIKE PROTEIN"/>
    <property type="match status" value="1"/>
</dbReference>
<feature type="compositionally biased region" description="Basic and acidic residues" evidence="7">
    <location>
        <begin position="1901"/>
        <end position="1910"/>
    </location>
</feature>